<name>A0ABW2JXH5_9ACTN</name>
<dbReference type="GO" id="GO:0016491">
    <property type="term" value="F:oxidoreductase activity"/>
    <property type="evidence" value="ECO:0007669"/>
    <property type="project" value="UniProtKB-KW"/>
</dbReference>
<dbReference type="Gene3D" id="3.40.50.720">
    <property type="entry name" value="NAD(P)-binding Rossmann-like Domain"/>
    <property type="match status" value="1"/>
</dbReference>
<dbReference type="NCBIfam" id="NF005559">
    <property type="entry name" value="PRK07231.1"/>
    <property type="match status" value="1"/>
</dbReference>
<organism evidence="5 6">
    <name type="scientific">Streptomyces monticola</name>
    <dbReference type="NCBI Taxonomy" id="2666263"/>
    <lineage>
        <taxon>Bacteria</taxon>
        <taxon>Bacillati</taxon>
        <taxon>Actinomycetota</taxon>
        <taxon>Actinomycetes</taxon>
        <taxon>Kitasatosporales</taxon>
        <taxon>Streptomycetaceae</taxon>
        <taxon>Streptomyces</taxon>
    </lineage>
</organism>
<sequence>MNGQDGERGLLSGSTIMITGASSGIGAAAARLFAAEGASVVLMARRENRLRALAQEITAAGGRAHAAPGDVTDVDDVARVVKETVDVFGSINGAFNNAGWATAGTPLHQTDDAVFTQAIDVNLRGVWNCLKAQIAAMLDSGSGGSIVNTASIAGVLATGATAPYIAAKHAVIGLTKAAADEYGQQGIRVNALVVGSTRTELIEGVLEAAPELEDAFTNRSLQKRMAHPDEVAQAAAWLCSDRASFVTGAAMPVDGGWTAA</sequence>
<evidence type="ECO:0000256" key="3">
    <source>
        <dbReference type="ARBA" id="ARBA00023027"/>
    </source>
</evidence>
<keyword evidence="6" id="KW-1185">Reference proteome</keyword>
<feature type="domain" description="Ketoreductase" evidence="4">
    <location>
        <begin position="14"/>
        <end position="155"/>
    </location>
</feature>
<gene>
    <name evidence="5" type="ORF">ACFQVC_39555</name>
</gene>
<comment type="caution">
    <text evidence="5">The sequence shown here is derived from an EMBL/GenBank/DDBJ whole genome shotgun (WGS) entry which is preliminary data.</text>
</comment>
<dbReference type="PANTHER" id="PTHR24321">
    <property type="entry name" value="DEHYDROGENASES, SHORT CHAIN"/>
    <property type="match status" value="1"/>
</dbReference>
<evidence type="ECO:0000313" key="5">
    <source>
        <dbReference type="EMBL" id="MFC7310296.1"/>
    </source>
</evidence>
<dbReference type="SMART" id="SM00822">
    <property type="entry name" value="PKS_KR"/>
    <property type="match status" value="1"/>
</dbReference>
<accession>A0ABW2JXH5</accession>
<evidence type="ECO:0000259" key="4">
    <source>
        <dbReference type="SMART" id="SM00822"/>
    </source>
</evidence>
<evidence type="ECO:0000256" key="2">
    <source>
        <dbReference type="ARBA" id="ARBA00023002"/>
    </source>
</evidence>
<dbReference type="PANTHER" id="PTHR24321:SF8">
    <property type="entry name" value="ESTRADIOL 17-BETA-DEHYDROGENASE 8-RELATED"/>
    <property type="match status" value="1"/>
</dbReference>
<dbReference type="EMBL" id="JBHTCF010000031">
    <property type="protein sequence ID" value="MFC7310296.1"/>
    <property type="molecule type" value="Genomic_DNA"/>
</dbReference>
<evidence type="ECO:0000256" key="1">
    <source>
        <dbReference type="ARBA" id="ARBA00006484"/>
    </source>
</evidence>
<comment type="similarity">
    <text evidence="1">Belongs to the short-chain dehydrogenases/reductases (SDR) family.</text>
</comment>
<dbReference type="Pfam" id="PF13561">
    <property type="entry name" value="adh_short_C2"/>
    <property type="match status" value="1"/>
</dbReference>
<dbReference type="InterPro" id="IPR036291">
    <property type="entry name" value="NAD(P)-bd_dom_sf"/>
</dbReference>
<keyword evidence="2 5" id="KW-0560">Oxidoreductase</keyword>
<protein>
    <submittedName>
        <fullName evidence="5">SDR family NAD(P)-dependent oxidoreductase</fullName>
        <ecNumber evidence="5">1.1.1.-</ecNumber>
    </submittedName>
</protein>
<dbReference type="InterPro" id="IPR002347">
    <property type="entry name" value="SDR_fam"/>
</dbReference>
<reference evidence="6" key="1">
    <citation type="journal article" date="2019" name="Int. J. Syst. Evol. Microbiol.">
        <title>The Global Catalogue of Microorganisms (GCM) 10K type strain sequencing project: providing services to taxonomists for standard genome sequencing and annotation.</title>
        <authorList>
            <consortium name="The Broad Institute Genomics Platform"/>
            <consortium name="The Broad Institute Genome Sequencing Center for Infectious Disease"/>
            <person name="Wu L."/>
            <person name="Ma J."/>
        </authorList>
    </citation>
    <scope>NUCLEOTIDE SEQUENCE [LARGE SCALE GENOMIC DNA]</scope>
    <source>
        <strain evidence="6">SYNS20</strain>
    </source>
</reference>
<dbReference type="SUPFAM" id="SSF51735">
    <property type="entry name" value="NAD(P)-binding Rossmann-fold domains"/>
    <property type="match status" value="1"/>
</dbReference>
<dbReference type="InterPro" id="IPR057326">
    <property type="entry name" value="KR_dom"/>
</dbReference>
<dbReference type="EC" id="1.1.1.-" evidence="5"/>
<dbReference type="Proteomes" id="UP001596523">
    <property type="component" value="Unassembled WGS sequence"/>
</dbReference>
<evidence type="ECO:0000313" key="6">
    <source>
        <dbReference type="Proteomes" id="UP001596523"/>
    </source>
</evidence>
<dbReference type="PRINTS" id="PR00080">
    <property type="entry name" value="SDRFAMILY"/>
</dbReference>
<dbReference type="PRINTS" id="PR00081">
    <property type="entry name" value="GDHRDH"/>
</dbReference>
<dbReference type="CDD" id="cd05233">
    <property type="entry name" value="SDR_c"/>
    <property type="match status" value="1"/>
</dbReference>
<dbReference type="RefSeq" id="WP_381840549.1">
    <property type="nucleotide sequence ID" value="NZ_JBHTCF010000031.1"/>
</dbReference>
<proteinExistence type="inferred from homology"/>
<keyword evidence="3" id="KW-0520">NAD</keyword>